<dbReference type="AlphaFoldDB" id="A0A8J3UMB4"/>
<reference evidence="1" key="1">
    <citation type="submission" date="2021-01" db="EMBL/GenBank/DDBJ databases">
        <title>Whole genome shotgun sequence of Planotetraspora silvatica NBRC 100141.</title>
        <authorList>
            <person name="Komaki H."/>
            <person name="Tamura T."/>
        </authorList>
    </citation>
    <scope>NUCLEOTIDE SEQUENCE</scope>
    <source>
        <strain evidence="1">NBRC 100141</strain>
    </source>
</reference>
<dbReference type="EMBL" id="BOOQ01000032">
    <property type="protein sequence ID" value="GII48519.1"/>
    <property type="molecule type" value="Genomic_DNA"/>
</dbReference>
<gene>
    <name evidence="1" type="ORF">Psi02_49430</name>
</gene>
<organism evidence="1 2">
    <name type="scientific">Planotetraspora silvatica</name>
    <dbReference type="NCBI Taxonomy" id="234614"/>
    <lineage>
        <taxon>Bacteria</taxon>
        <taxon>Bacillati</taxon>
        <taxon>Actinomycetota</taxon>
        <taxon>Actinomycetes</taxon>
        <taxon>Streptosporangiales</taxon>
        <taxon>Streptosporangiaceae</taxon>
        <taxon>Planotetraspora</taxon>
    </lineage>
</organism>
<accession>A0A8J3UMB4</accession>
<dbReference type="Proteomes" id="UP000644610">
    <property type="component" value="Unassembled WGS sequence"/>
</dbReference>
<name>A0A8J3UMB4_9ACTN</name>
<keyword evidence="2" id="KW-1185">Reference proteome</keyword>
<protein>
    <submittedName>
        <fullName evidence="1">Uncharacterized protein</fullName>
    </submittedName>
</protein>
<evidence type="ECO:0000313" key="2">
    <source>
        <dbReference type="Proteomes" id="UP000644610"/>
    </source>
</evidence>
<proteinExistence type="predicted"/>
<comment type="caution">
    <text evidence="1">The sequence shown here is derived from an EMBL/GenBank/DDBJ whole genome shotgun (WGS) entry which is preliminary data.</text>
</comment>
<sequence length="79" mass="8910">MGITRNPLLLSAVDVKVLRYGAPAVDFYEPGGGEATREIVRTFINLMKPASPNFNSERLESWRERRVRAAPPRAADVRR</sequence>
<evidence type="ECO:0000313" key="1">
    <source>
        <dbReference type="EMBL" id="GII48519.1"/>
    </source>
</evidence>